<evidence type="ECO:0000313" key="20">
    <source>
        <dbReference type="EMBL" id="CAK6965213.1"/>
    </source>
</evidence>
<dbReference type="InterPro" id="IPR050654">
    <property type="entry name" value="AChE-related_enzymes"/>
</dbReference>
<keyword evidence="21" id="KW-1185">Reference proteome</keyword>
<evidence type="ECO:0000259" key="19">
    <source>
        <dbReference type="Pfam" id="PF00135"/>
    </source>
</evidence>
<reference evidence="20 21" key="1">
    <citation type="submission" date="2024-01" db="EMBL/GenBank/DDBJ databases">
        <authorList>
            <person name="Alioto T."/>
            <person name="Alioto T."/>
            <person name="Gomez Garrido J."/>
        </authorList>
    </citation>
    <scope>NUCLEOTIDE SEQUENCE [LARGE SCALE GENOMIC DNA]</scope>
</reference>
<dbReference type="PROSITE" id="PS00122">
    <property type="entry name" value="CARBOXYLESTERASE_B_1"/>
    <property type="match status" value="1"/>
</dbReference>
<evidence type="ECO:0000256" key="3">
    <source>
        <dbReference type="ARBA" id="ARBA00022487"/>
    </source>
</evidence>
<feature type="active site" description="Acyl-ester intermediate" evidence="18">
    <location>
        <position position="384"/>
    </location>
</feature>
<evidence type="ECO:0000256" key="17">
    <source>
        <dbReference type="ARBA" id="ARBA00042391"/>
    </source>
</evidence>
<dbReference type="PANTHER" id="PTHR43918">
    <property type="entry name" value="ACETYLCHOLINESTERASE"/>
    <property type="match status" value="1"/>
</dbReference>
<evidence type="ECO:0000256" key="14">
    <source>
        <dbReference type="ARBA" id="ARBA00041860"/>
    </source>
</evidence>
<comment type="similarity">
    <text evidence="2">Belongs to the type-B carboxylesterase/lipase family.</text>
</comment>
<dbReference type="Gene3D" id="3.40.50.1820">
    <property type="entry name" value="alpha/beta hydrolase"/>
    <property type="match status" value="1"/>
</dbReference>
<comment type="catalytic activity">
    <reaction evidence="9">
        <text>an acylcholine + H2O = a carboxylate + choline + H(+)</text>
        <dbReference type="Rhea" id="RHEA:21964"/>
        <dbReference type="ChEBI" id="CHEBI:15354"/>
        <dbReference type="ChEBI" id="CHEBI:15377"/>
        <dbReference type="ChEBI" id="CHEBI:15378"/>
        <dbReference type="ChEBI" id="CHEBI:29067"/>
        <dbReference type="ChEBI" id="CHEBI:35287"/>
        <dbReference type="EC" id="3.1.1.8"/>
    </reaction>
</comment>
<organism evidence="20 21">
    <name type="scientific">Scomber scombrus</name>
    <name type="common">Atlantic mackerel</name>
    <name type="synonym">Scomber vernalis</name>
    <dbReference type="NCBI Taxonomy" id="13677"/>
    <lineage>
        <taxon>Eukaryota</taxon>
        <taxon>Metazoa</taxon>
        <taxon>Chordata</taxon>
        <taxon>Craniata</taxon>
        <taxon>Vertebrata</taxon>
        <taxon>Euteleostomi</taxon>
        <taxon>Actinopterygii</taxon>
        <taxon>Neopterygii</taxon>
        <taxon>Teleostei</taxon>
        <taxon>Neoteleostei</taxon>
        <taxon>Acanthomorphata</taxon>
        <taxon>Pelagiaria</taxon>
        <taxon>Scombriformes</taxon>
        <taxon>Scombridae</taxon>
        <taxon>Scomber</taxon>
    </lineage>
</organism>
<keyword evidence="8" id="KW-0325">Glycoprotein</keyword>
<dbReference type="EMBL" id="CAWUFR010000080">
    <property type="protein sequence ID" value="CAK6965213.1"/>
    <property type="molecule type" value="Genomic_DNA"/>
</dbReference>
<evidence type="ECO:0000256" key="16">
    <source>
        <dbReference type="ARBA" id="ARBA00042339"/>
    </source>
</evidence>
<sequence length="748" mass="83136">MYGCACACDLDRRAKAHKYEYVEQAKYLEQVLIHSPAVVEARKVLSVKTKMKKGVEEPFLLLSETCLYKVNLPLTKGCPSASLGVLEKRFEKCVERIKVICAALAIASNVAINSRYREIFNNIVMSRVLLIRCSNPARVIFPLLTITAAVPLINMQIKVTKMNDFPDTDSSAYRQTADGHEDDLVISTKNGKVQGKLLSVPGGDVRAFLGIPYGKPPIGKLRFRAPEPAERWESMKDATAFPNSCFQLPDTAFPGFIGAEMWNPNTPLSEDCLYLNVWSPRLNKTHPQPSPLAPVLVWIYGGGFTVGTSSADIYDGRFLSKFEGVVVVSMNYRLGAFGFLSLPNNNNIKGNAGLLDQRLALQWVANNIAAFGGDASKVTLFGESAGSASVGFHLLSPGSHDLFQRAVMQSGSPNAPSATISQTVAWDRSVKLATLLDCPTSHPDQLEACLQKADARKIASKQYDILKKPTLLAFPFLPHVDGDFLPDEIEVLLQTGKLPKKDVLFGLNKDEGTYFLVYGMPGYTNTGESPISREQYLNGVAIAMADSSDVAREATIFQYTDWADENNKIKNRDSLGSVVGDQQFVCPVLEFAHRYSQRGGKTFLYFFDHQSSTNPWPAWMGVMHGYEIEFVFGMPLDVSLGYTKNEVNMTKKFMKHWCNFARTGNPGIDGALWPVFTPANQEYVTLNYNHPEQKKMMRAKECHLWKKLIPNIQKVSDDLLTCVTANGMTLHCNYTFFIILLVITLTNW</sequence>
<evidence type="ECO:0000256" key="15">
    <source>
        <dbReference type="ARBA" id="ARBA00041941"/>
    </source>
</evidence>
<evidence type="ECO:0000256" key="1">
    <source>
        <dbReference type="ARBA" id="ARBA00004613"/>
    </source>
</evidence>
<dbReference type="PROSITE" id="PS00941">
    <property type="entry name" value="CARBOXYLESTERASE_B_2"/>
    <property type="match status" value="1"/>
</dbReference>
<dbReference type="Proteomes" id="UP001314229">
    <property type="component" value="Unassembled WGS sequence"/>
</dbReference>
<dbReference type="GO" id="GO:0003990">
    <property type="term" value="F:acetylcholinesterase activity"/>
    <property type="evidence" value="ECO:0007669"/>
    <property type="project" value="TreeGrafter"/>
</dbReference>
<comment type="subunit">
    <text evidence="11">Homotetramer; disulfide-linked. Dimer of dimers.</text>
</comment>
<gene>
    <name evidence="20" type="ORF">FSCOSCO3_A032976</name>
</gene>
<dbReference type="GO" id="GO:0005886">
    <property type="term" value="C:plasma membrane"/>
    <property type="evidence" value="ECO:0007669"/>
    <property type="project" value="TreeGrafter"/>
</dbReference>
<evidence type="ECO:0000256" key="13">
    <source>
        <dbReference type="ARBA" id="ARBA00040396"/>
    </source>
</evidence>
<evidence type="ECO:0000256" key="10">
    <source>
        <dbReference type="ARBA" id="ARBA00037444"/>
    </source>
</evidence>
<feature type="active site" description="Charge relay system" evidence="18">
    <location>
        <position position="511"/>
    </location>
</feature>
<evidence type="ECO:0000256" key="4">
    <source>
        <dbReference type="ARBA" id="ARBA00022525"/>
    </source>
</evidence>
<dbReference type="EC" id="3.1.1.8" evidence="12"/>
<dbReference type="InterPro" id="IPR000997">
    <property type="entry name" value="Cholinesterase"/>
</dbReference>
<dbReference type="GO" id="GO:0019695">
    <property type="term" value="P:choline metabolic process"/>
    <property type="evidence" value="ECO:0007669"/>
    <property type="project" value="TreeGrafter"/>
</dbReference>
<dbReference type="InterPro" id="IPR029058">
    <property type="entry name" value="AB_hydrolase_fold"/>
</dbReference>
<dbReference type="Pfam" id="PF00135">
    <property type="entry name" value="COesterase"/>
    <property type="match status" value="1"/>
</dbReference>
<keyword evidence="7" id="KW-1015">Disulfide bond</keyword>
<evidence type="ECO:0000256" key="11">
    <source>
        <dbReference type="ARBA" id="ARBA00038819"/>
    </source>
</evidence>
<keyword evidence="6" id="KW-0378">Hydrolase</keyword>
<keyword evidence="3" id="KW-0719">Serine esterase</keyword>
<evidence type="ECO:0000256" key="5">
    <source>
        <dbReference type="ARBA" id="ARBA00022553"/>
    </source>
</evidence>
<evidence type="ECO:0000256" key="2">
    <source>
        <dbReference type="ARBA" id="ARBA00005964"/>
    </source>
</evidence>
<dbReference type="PRINTS" id="PR00878">
    <property type="entry name" value="CHOLNESTRASE"/>
</dbReference>
<dbReference type="InterPro" id="IPR019819">
    <property type="entry name" value="Carboxylesterase_B_CS"/>
</dbReference>
<dbReference type="InterPro" id="IPR002018">
    <property type="entry name" value="CarbesteraseB"/>
</dbReference>
<dbReference type="CDD" id="cd00312">
    <property type="entry name" value="Esterase_lipase"/>
    <property type="match status" value="1"/>
</dbReference>
<evidence type="ECO:0000256" key="18">
    <source>
        <dbReference type="PIRSR" id="PIRSR600997-1"/>
    </source>
</evidence>
<dbReference type="InterPro" id="IPR019826">
    <property type="entry name" value="Carboxylesterase_B_AS"/>
</dbReference>
<evidence type="ECO:0000313" key="21">
    <source>
        <dbReference type="Proteomes" id="UP001314229"/>
    </source>
</evidence>
<accession>A0AAV1P0H7</accession>
<evidence type="ECO:0000256" key="7">
    <source>
        <dbReference type="ARBA" id="ARBA00023157"/>
    </source>
</evidence>
<dbReference type="GO" id="GO:0006581">
    <property type="term" value="P:acetylcholine catabolic process"/>
    <property type="evidence" value="ECO:0007669"/>
    <property type="project" value="TreeGrafter"/>
</dbReference>
<comment type="function">
    <text evidence="10">Esterase with broad substrate specificity. Contributes to the inactivation of the neurotransmitter acetylcholine. Can degrade neurotoxic organophosphate esters.</text>
</comment>
<proteinExistence type="inferred from homology"/>
<protein>
    <recommendedName>
        <fullName evidence="13">Cholinesterase</fullName>
        <ecNumber evidence="12">3.1.1.8</ecNumber>
    </recommendedName>
    <alternativeName>
        <fullName evidence="14">Acylcholine acylhydrolase</fullName>
    </alternativeName>
    <alternativeName>
        <fullName evidence="16">Butyrylcholine esterase</fullName>
    </alternativeName>
    <alternativeName>
        <fullName evidence="17">Choline esterase II</fullName>
    </alternativeName>
    <alternativeName>
        <fullName evidence="15">Pseudocholinesterase</fullName>
    </alternativeName>
</protein>
<dbReference type="FunFam" id="3.40.50.1820:FF:000029">
    <property type="entry name" value="Acetylcholinesterase"/>
    <property type="match status" value="1"/>
</dbReference>
<evidence type="ECO:0000256" key="9">
    <source>
        <dbReference type="ARBA" id="ARBA00036543"/>
    </source>
</evidence>
<dbReference type="GO" id="GO:0005615">
    <property type="term" value="C:extracellular space"/>
    <property type="evidence" value="ECO:0007669"/>
    <property type="project" value="TreeGrafter"/>
</dbReference>
<dbReference type="AlphaFoldDB" id="A0AAV1P0H7"/>
<name>A0AAV1P0H7_SCOSC</name>
<evidence type="ECO:0000256" key="6">
    <source>
        <dbReference type="ARBA" id="ARBA00022801"/>
    </source>
</evidence>
<dbReference type="SUPFAM" id="SSF53474">
    <property type="entry name" value="alpha/beta-Hydrolases"/>
    <property type="match status" value="1"/>
</dbReference>
<keyword evidence="5" id="KW-0597">Phosphoprotein</keyword>
<keyword evidence="4" id="KW-0964">Secreted</keyword>
<evidence type="ECO:0000256" key="12">
    <source>
        <dbReference type="ARBA" id="ARBA00039154"/>
    </source>
</evidence>
<dbReference type="PANTHER" id="PTHR43918:SF5">
    <property type="entry name" value="CHOLINESTERASE"/>
    <property type="match status" value="1"/>
</dbReference>
<feature type="domain" description="Carboxylesterase type B" evidence="19">
    <location>
        <begin position="183"/>
        <end position="705"/>
    </location>
</feature>
<evidence type="ECO:0000256" key="8">
    <source>
        <dbReference type="ARBA" id="ARBA00023180"/>
    </source>
</evidence>
<comment type="subcellular location">
    <subcellularLocation>
        <location evidence="1">Secreted</location>
    </subcellularLocation>
</comment>
<comment type="caution">
    <text evidence="20">The sequence shown here is derived from an EMBL/GenBank/DDBJ whole genome shotgun (WGS) entry which is preliminary data.</text>
</comment>
<feature type="active site" description="Charge relay system" evidence="18">
    <location>
        <position position="624"/>
    </location>
</feature>